<organism evidence="2 3">
    <name type="scientific">Brevibacterium daeguense</name>
    <dbReference type="NCBI Taxonomy" id="909936"/>
    <lineage>
        <taxon>Bacteria</taxon>
        <taxon>Bacillati</taxon>
        <taxon>Actinomycetota</taxon>
        <taxon>Actinomycetes</taxon>
        <taxon>Micrococcales</taxon>
        <taxon>Brevibacteriaceae</taxon>
        <taxon>Brevibacterium</taxon>
    </lineage>
</organism>
<reference evidence="3" key="1">
    <citation type="journal article" date="2019" name="Int. J. Syst. Evol. Microbiol.">
        <title>The Global Catalogue of Microorganisms (GCM) 10K type strain sequencing project: providing services to taxonomists for standard genome sequencing and annotation.</title>
        <authorList>
            <consortium name="The Broad Institute Genomics Platform"/>
            <consortium name="The Broad Institute Genome Sequencing Center for Infectious Disease"/>
            <person name="Wu L."/>
            <person name="Ma J."/>
        </authorList>
    </citation>
    <scope>NUCLEOTIDE SEQUENCE [LARGE SCALE GENOMIC DNA]</scope>
    <source>
        <strain evidence="3">JCM 17458</strain>
    </source>
</reference>
<name>A0ABP8ELU1_9MICO</name>
<dbReference type="Pfam" id="PF01161">
    <property type="entry name" value="PBP"/>
    <property type="match status" value="1"/>
</dbReference>
<proteinExistence type="inferred from homology"/>
<dbReference type="CDD" id="cd00865">
    <property type="entry name" value="PEBP_bact_arch"/>
    <property type="match status" value="1"/>
</dbReference>
<dbReference type="Proteomes" id="UP001501586">
    <property type="component" value="Unassembled WGS sequence"/>
</dbReference>
<dbReference type="NCBIfam" id="TIGR00481">
    <property type="entry name" value="YbhB/YbcL family Raf kinase inhibitor-like protein"/>
    <property type="match status" value="1"/>
</dbReference>
<dbReference type="PANTHER" id="PTHR30289">
    <property type="entry name" value="UNCHARACTERIZED PROTEIN YBCL-RELATED"/>
    <property type="match status" value="1"/>
</dbReference>
<gene>
    <name evidence="2" type="ORF">GCM10022261_24280</name>
</gene>
<comment type="similarity">
    <text evidence="1">Belongs to the UPF0098 family.</text>
</comment>
<accession>A0ABP8ELU1</accession>
<dbReference type="InterPro" id="IPR036610">
    <property type="entry name" value="PEBP-like_sf"/>
</dbReference>
<evidence type="ECO:0000313" key="2">
    <source>
        <dbReference type="EMBL" id="GAA4284897.1"/>
    </source>
</evidence>
<dbReference type="InterPro" id="IPR008914">
    <property type="entry name" value="PEBP"/>
</dbReference>
<sequence>MTASIDVHNSPFAQLKDLPRFELTSTDITEGAQLTEPQLSGSMGVPGGRDVSPQLSWSGFPDETKAFAVTCFDPDAPTGSGFWHWVVADVPGDVTELPTDAGNPEAGLLPEGAVTMRNDAGEPRFVGAAPPAGHGPHRYYFIVHALSEPLGLDDSASPAFVGFNIFHKSIGRAWIETSYEAK</sequence>
<comment type="caution">
    <text evidence="2">The sequence shown here is derived from an EMBL/GenBank/DDBJ whole genome shotgun (WGS) entry which is preliminary data.</text>
</comment>
<protein>
    <submittedName>
        <fullName evidence="2">YbhB/YbcL family Raf kinase inhibitor-like protein</fullName>
    </submittedName>
</protein>
<dbReference type="SUPFAM" id="SSF49777">
    <property type="entry name" value="PEBP-like"/>
    <property type="match status" value="1"/>
</dbReference>
<evidence type="ECO:0000313" key="3">
    <source>
        <dbReference type="Proteomes" id="UP001501586"/>
    </source>
</evidence>
<keyword evidence="2" id="KW-0649">Protein kinase inhibitor</keyword>
<dbReference type="PANTHER" id="PTHR30289:SF1">
    <property type="entry name" value="PEBP (PHOSPHATIDYLETHANOLAMINE-BINDING PROTEIN) FAMILY PROTEIN"/>
    <property type="match status" value="1"/>
</dbReference>
<dbReference type="InterPro" id="IPR005247">
    <property type="entry name" value="YbhB_YbcL/LppC-like"/>
</dbReference>
<dbReference type="EMBL" id="BAABAZ010000006">
    <property type="protein sequence ID" value="GAA4284897.1"/>
    <property type="molecule type" value="Genomic_DNA"/>
</dbReference>
<dbReference type="Gene3D" id="3.90.280.10">
    <property type="entry name" value="PEBP-like"/>
    <property type="match status" value="1"/>
</dbReference>
<dbReference type="GO" id="GO:0004860">
    <property type="term" value="F:protein kinase inhibitor activity"/>
    <property type="evidence" value="ECO:0007669"/>
    <property type="project" value="UniProtKB-KW"/>
</dbReference>
<evidence type="ECO:0000256" key="1">
    <source>
        <dbReference type="ARBA" id="ARBA00007120"/>
    </source>
</evidence>
<dbReference type="RefSeq" id="WP_236862861.1">
    <property type="nucleotide sequence ID" value="NZ_BAABAZ010000006.1"/>
</dbReference>
<keyword evidence="3" id="KW-1185">Reference proteome</keyword>